<dbReference type="AlphaFoldDB" id="A0A3B1AB85"/>
<proteinExistence type="predicted"/>
<organism evidence="2">
    <name type="scientific">hydrothermal vent metagenome</name>
    <dbReference type="NCBI Taxonomy" id="652676"/>
    <lineage>
        <taxon>unclassified sequences</taxon>
        <taxon>metagenomes</taxon>
        <taxon>ecological metagenomes</taxon>
    </lineage>
</organism>
<keyword evidence="1" id="KW-1133">Transmembrane helix</keyword>
<feature type="transmembrane region" description="Helical" evidence="1">
    <location>
        <begin position="100"/>
        <end position="120"/>
    </location>
</feature>
<evidence type="ECO:0000256" key="1">
    <source>
        <dbReference type="SAM" id="Phobius"/>
    </source>
</evidence>
<dbReference type="NCBIfam" id="TIGR03347">
    <property type="entry name" value="VI_chp_1"/>
    <property type="match status" value="1"/>
</dbReference>
<gene>
    <name evidence="2" type="ORF">MNBD_GAMMA23-2115</name>
</gene>
<keyword evidence="1" id="KW-0472">Membrane</keyword>
<dbReference type="Pfam" id="PF06996">
    <property type="entry name" value="T6SS_TssG"/>
    <property type="match status" value="1"/>
</dbReference>
<evidence type="ECO:0000313" key="2">
    <source>
        <dbReference type="EMBL" id="VAW90994.1"/>
    </source>
</evidence>
<dbReference type="EMBL" id="UOFT01000002">
    <property type="protein sequence ID" value="VAW90994.1"/>
    <property type="molecule type" value="Genomic_DNA"/>
</dbReference>
<sequence>MSSTSWQKNTSVTQHLTDNAAAYSFIQTVRLLERSCFYDLQENPSSKHETSKAMSVARFIPPEAEAIRFHSSQKLEFHSSDIATINAEKRNKNSNKNKQWHVLVNLMGLTGASGILPYHYTEMILQRLKIKDKSLLNFLDLFNHRTISLFYQASVKYRLPIEYERKRLTTKPTQEKDAHTKALLALVGLGTKHLDNRLYTNDESLLFYSGLLSQNVKTSTCLKQILQRHFSIPVQIKEFVGQWQPLIDDVRTRLTSKEHPKGQNASLSRSAILGRKGWYAQGKIRIILGPLNKHQQQHFAPGTPALKALNEIVRLYAGLECNYDFIIRIKRSDIPNKVELSKKSPPIVGWNTWLPKSGKQEEESKTVDIVVSPNRLK</sequence>
<dbReference type="PANTHER" id="PTHR35564">
    <property type="match status" value="1"/>
</dbReference>
<keyword evidence="1" id="KW-0812">Transmembrane</keyword>
<dbReference type="PANTHER" id="PTHR35564:SF4">
    <property type="entry name" value="CYTOPLASMIC PROTEIN"/>
    <property type="match status" value="1"/>
</dbReference>
<reference evidence="2" key="1">
    <citation type="submission" date="2018-06" db="EMBL/GenBank/DDBJ databases">
        <authorList>
            <person name="Zhirakovskaya E."/>
        </authorList>
    </citation>
    <scope>NUCLEOTIDE SEQUENCE</scope>
</reference>
<accession>A0A3B1AB85</accession>
<dbReference type="InterPro" id="IPR010732">
    <property type="entry name" value="T6SS_TssG-like"/>
</dbReference>
<name>A0A3B1AB85_9ZZZZ</name>
<protein>
    <submittedName>
        <fullName evidence="2">Uncharacterized protein ImpH/VasB</fullName>
    </submittedName>
</protein>